<dbReference type="Proteomes" id="UP000277582">
    <property type="component" value="Unassembled WGS sequence"/>
</dbReference>
<dbReference type="AlphaFoldDB" id="A0A429GFD9"/>
<reference evidence="1 2" key="1">
    <citation type="submission" date="2018-10" db="EMBL/GenBank/DDBJ databases">
        <title>Co-occurring genomic capacity for anaerobic methane metabolism and dissimilatory sulfite reduction discovered in the Korarchaeota.</title>
        <authorList>
            <person name="Mckay L.J."/>
            <person name="Dlakic M."/>
            <person name="Fields M.W."/>
            <person name="Delmont T.O."/>
            <person name="Eren A.M."/>
            <person name="Jay Z.J."/>
            <person name="Klingelsmith K.B."/>
            <person name="Rusch D.B."/>
            <person name="Inskeep W.P."/>
        </authorList>
    </citation>
    <scope>NUCLEOTIDE SEQUENCE [LARGE SCALE GENOMIC DNA]</scope>
    <source>
        <strain evidence="1 2">MDKW</strain>
    </source>
</reference>
<comment type="caution">
    <text evidence="1">The sequence shown here is derived from an EMBL/GenBank/DDBJ whole genome shotgun (WGS) entry which is preliminary data.</text>
</comment>
<name>A0A429GFD9_9CREN</name>
<sequence length="116" mass="13409">MNKKLERIPLEDTESFLKETVQDEEANLNYYKKKLEILSRIKEIVAKKNNGGKLTEKEIREAMAITCYGNIAYCCGVSKQCPFRDAALTVLGIDLNTYRRMKEEMMQEILKKIGII</sequence>
<accession>A0A429GFD9</accession>
<gene>
    <name evidence="1" type="ORF">D6D85_13700</name>
</gene>
<dbReference type="EMBL" id="RCOS01000152">
    <property type="protein sequence ID" value="RSN72460.1"/>
    <property type="molecule type" value="Genomic_DNA"/>
</dbReference>
<proteinExistence type="predicted"/>
<keyword evidence="2" id="KW-1185">Reference proteome</keyword>
<dbReference type="RefSeq" id="WP_125672511.1">
    <property type="nucleotide sequence ID" value="NZ_RCOS01000152.1"/>
</dbReference>
<evidence type="ECO:0000313" key="2">
    <source>
        <dbReference type="Proteomes" id="UP000277582"/>
    </source>
</evidence>
<dbReference type="OrthoDB" id="145053at2157"/>
<evidence type="ECO:0000313" key="1">
    <source>
        <dbReference type="EMBL" id="RSN72460.1"/>
    </source>
</evidence>
<organism evidence="1 2">
    <name type="scientific">Candidatus Methanodesulfokora washburnensis</name>
    <dbReference type="NCBI Taxonomy" id="2478471"/>
    <lineage>
        <taxon>Archaea</taxon>
        <taxon>Thermoproteota</taxon>
        <taxon>Candidatus Korarchaeia</taxon>
        <taxon>Candidatus Korarchaeia incertae sedis</taxon>
        <taxon>Candidatus Methanodesulfokora</taxon>
    </lineage>
</organism>
<protein>
    <submittedName>
        <fullName evidence="1">Uncharacterized protein</fullName>
    </submittedName>
</protein>